<comment type="caution">
    <text evidence="5">The sequence shown here is derived from an EMBL/GenBank/DDBJ whole genome shotgun (WGS) entry which is preliminary data.</text>
</comment>
<keyword evidence="2 4" id="KW-0808">Transferase</keyword>
<evidence type="ECO:0000256" key="3">
    <source>
        <dbReference type="ARBA" id="ARBA00022777"/>
    </source>
</evidence>
<dbReference type="PANTHER" id="PTHR21599">
    <property type="entry name" value="GLYCERATE KINASE"/>
    <property type="match status" value="1"/>
</dbReference>
<dbReference type="Proteomes" id="UP000651482">
    <property type="component" value="Unassembled WGS sequence"/>
</dbReference>
<dbReference type="PANTHER" id="PTHR21599:SF0">
    <property type="entry name" value="GLYCERATE KINASE"/>
    <property type="match status" value="1"/>
</dbReference>
<dbReference type="GO" id="GO:0031388">
    <property type="term" value="P:organic acid phosphorylation"/>
    <property type="evidence" value="ECO:0007669"/>
    <property type="project" value="UniProtKB-UniRule"/>
</dbReference>
<name>A0A926D7C9_9FIRM</name>
<dbReference type="AlphaFoldDB" id="A0A926D7C9"/>
<dbReference type="EMBL" id="JACRSN010000002">
    <property type="protein sequence ID" value="MBC8532692.1"/>
    <property type="molecule type" value="Genomic_DNA"/>
</dbReference>
<dbReference type="RefSeq" id="WP_249317911.1">
    <property type="nucleotide sequence ID" value="NZ_JACRSN010000002.1"/>
</dbReference>
<protein>
    <submittedName>
        <fullName evidence="5">Glycerate kinase</fullName>
    </submittedName>
</protein>
<gene>
    <name evidence="5" type="ORF">IAG03_01480</name>
</gene>
<reference evidence="5" key="1">
    <citation type="submission" date="2020-08" db="EMBL/GenBank/DDBJ databases">
        <title>Genome public.</title>
        <authorList>
            <person name="Liu C."/>
            <person name="Sun Q."/>
        </authorList>
    </citation>
    <scope>NUCLEOTIDE SEQUENCE</scope>
    <source>
        <strain evidence="5">NSJ-40</strain>
    </source>
</reference>
<dbReference type="Gene3D" id="3.90.1510.10">
    <property type="entry name" value="Glycerate kinase, domain 2"/>
    <property type="match status" value="1"/>
</dbReference>
<dbReference type="SUPFAM" id="SSF110738">
    <property type="entry name" value="Glycerate kinase I"/>
    <property type="match status" value="1"/>
</dbReference>
<dbReference type="InterPro" id="IPR018197">
    <property type="entry name" value="Glycerate_kinase_RE-like"/>
</dbReference>
<organism evidence="5 6">
    <name type="scientific">Yeguia hominis</name>
    <dbReference type="NCBI Taxonomy" id="2763662"/>
    <lineage>
        <taxon>Bacteria</taxon>
        <taxon>Bacillati</taxon>
        <taxon>Bacillota</taxon>
        <taxon>Clostridia</taxon>
        <taxon>Eubacteriales</taxon>
        <taxon>Yeguiaceae</taxon>
        <taxon>Yeguia</taxon>
    </lineage>
</organism>
<dbReference type="Gene3D" id="3.40.50.10350">
    <property type="entry name" value="Glycerate kinase, domain 1"/>
    <property type="match status" value="1"/>
</dbReference>
<dbReference type="InterPro" id="IPR036129">
    <property type="entry name" value="Glycerate_kinase_sf"/>
</dbReference>
<dbReference type="Pfam" id="PF02595">
    <property type="entry name" value="Gly_kinase"/>
    <property type="match status" value="1"/>
</dbReference>
<proteinExistence type="inferred from homology"/>
<comment type="similarity">
    <text evidence="1 4">Belongs to the glycerate kinase type-1 family.</text>
</comment>
<evidence type="ECO:0000256" key="4">
    <source>
        <dbReference type="PIRNR" id="PIRNR006078"/>
    </source>
</evidence>
<dbReference type="PIRSF" id="PIRSF006078">
    <property type="entry name" value="GlxK"/>
    <property type="match status" value="1"/>
</dbReference>
<evidence type="ECO:0000313" key="6">
    <source>
        <dbReference type="Proteomes" id="UP000651482"/>
    </source>
</evidence>
<dbReference type="NCBIfam" id="TIGR00045">
    <property type="entry name" value="glycerate kinase"/>
    <property type="match status" value="1"/>
</dbReference>
<keyword evidence="3 4" id="KW-0418">Kinase</keyword>
<dbReference type="InterPro" id="IPR004381">
    <property type="entry name" value="Glycerate_kinase"/>
</dbReference>
<dbReference type="InterPro" id="IPR018193">
    <property type="entry name" value="Glyc_kinase_flavodox-like_fold"/>
</dbReference>
<evidence type="ECO:0000256" key="2">
    <source>
        <dbReference type="ARBA" id="ARBA00022679"/>
    </source>
</evidence>
<dbReference type="GO" id="GO:0008887">
    <property type="term" value="F:glycerate kinase activity"/>
    <property type="evidence" value="ECO:0007669"/>
    <property type="project" value="UniProtKB-UniRule"/>
</dbReference>
<accession>A0A926D7C9</accession>
<evidence type="ECO:0000313" key="5">
    <source>
        <dbReference type="EMBL" id="MBC8532692.1"/>
    </source>
</evidence>
<keyword evidence="6" id="KW-1185">Reference proteome</keyword>
<sequence length="380" mass="39730">MKKYILVPDSFKGTMSSTEICQIMERAIRSIEADAEIHAIPIADGGEGTVDAFLTAVGGEKRIVRVKGPLFEETEAFYGVIDHGRTAILEMAACAGLPLIRDRRDPCRATTYGVGELICHALKHGCKKIILGLGGSATNDGGTGAAAALGVRFLDQNGCPFLPTGGTLLNIQAIDASHMLPELKNAEVIAMCDIDNPLCGPTGASAVFGPQKGATPKMVSLLDRGLSHLAALTARDFGKSLSDLPGAGAAGGMGFGAAAFWNAKLQMGIETVLDTVHFDDLLPGTDLVFSGEGRMDAQSLRGKVVIGVAKRTKKAGIPLAAVVGDIGDGIDAAYQMGVSGIFSINRVAIPRPEAKLRAKQDLADTMTNLIRFLHVLPAKP</sequence>
<evidence type="ECO:0000256" key="1">
    <source>
        <dbReference type="ARBA" id="ARBA00006284"/>
    </source>
</evidence>